<gene>
    <name evidence="9" type="ORF">SARC_07884</name>
</gene>
<dbReference type="Pfam" id="PF00069">
    <property type="entry name" value="Pkinase"/>
    <property type="match status" value="1"/>
</dbReference>
<organism evidence="9 10">
    <name type="scientific">Sphaeroforma arctica JP610</name>
    <dbReference type="NCBI Taxonomy" id="667725"/>
    <lineage>
        <taxon>Eukaryota</taxon>
        <taxon>Ichthyosporea</taxon>
        <taxon>Ichthyophonida</taxon>
        <taxon>Sphaeroforma</taxon>
    </lineage>
</organism>
<evidence type="ECO:0000256" key="3">
    <source>
        <dbReference type="ARBA" id="ARBA00022527"/>
    </source>
</evidence>
<evidence type="ECO:0000313" key="9">
    <source>
        <dbReference type="EMBL" id="KNC79724.1"/>
    </source>
</evidence>
<evidence type="ECO:0000256" key="2">
    <source>
        <dbReference type="ARBA" id="ARBA00012411"/>
    </source>
</evidence>
<dbReference type="FunFam" id="1.10.510.10:FF:000040">
    <property type="entry name" value="Mitogen-activated protein kinase"/>
    <property type="match status" value="1"/>
</dbReference>
<evidence type="ECO:0000313" key="10">
    <source>
        <dbReference type="Proteomes" id="UP000054560"/>
    </source>
</evidence>
<dbReference type="EMBL" id="KQ242256">
    <property type="protein sequence ID" value="KNC79724.1"/>
    <property type="molecule type" value="Genomic_DNA"/>
</dbReference>
<dbReference type="InterPro" id="IPR011009">
    <property type="entry name" value="Kinase-like_dom_sf"/>
</dbReference>
<evidence type="ECO:0000256" key="1">
    <source>
        <dbReference type="ARBA" id="ARBA00001946"/>
    </source>
</evidence>
<dbReference type="GO" id="GO:0005524">
    <property type="term" value="F:ATP binding"/>
    <property type="evidence" value="ECO:0007669"/>
    <property type="project" value="UniProtKB-KW"/>
</dbReference>
<dbReference type="GeneID" id="25908388"/>
<dbReference type="PRINTS" id="PR01773">
    <property type="entry name" value="P38MAPKINASE"/>
</dbReference>
<feature type="domain" description="Protein kinase" evidence="8">
    <location>
        <begin position="1"/>
        <end position="205"/>
    </location>
</feature>
<keyword evidence="4" id="KW-0808">Transferase</keyword>
<dbReference type="OrthoDB" id="192887at2759"/>
<comment type="cofactor">
    <cofactor evidence="1">
        <name>Mg(2+)</name>
        <dbReference type="ChEBI" id="CHEBI:18420"/>
    </cofactor>
</comment>
<dbReference type="STRING" id="667725.A0A0L0FSR2"/>
<keyword evidence="3" id="KW-0723">Serine/threonine-protein kinase</keyword>
<keyword evidence="5" id="KW-0547">Nucleotide-binding</keyword>
<evidence type="ECO:0000256" key="7">
    <source>
        <dbReference type="ARBA" id="ARBA00022840"/>
    </source>
</evidence>
<reference evidence="9 10" key="1">
    <citation type="submission" date="2011-02" db="EMBL/GenBank/DDBJ databases">
        <title>The Genome Sequence of Sphaeroforma arctica JP610.</title>
        <authorList>
            <consortium name="The Broad Institute Genome Sequencing Platform"/>
            <person name="Russ C."/>
            <person name="Cuomo C."/>
            <person name="Young S.K."/>
            <person name="Zeng Q."/>
            <person name="Gargeya S."/>
            <person name="Alvarado L."/>
            <person name="Berlin A."/>
            <person name="Chapman S.B."/>
            <person name="Chen Z."/>
            <person name="Freedman E."/>
            <person name="Gellesch M."/>
            <person name="Goldberg J."/>
            <person name="Griggs A."/>
            <person name="Gujja S."/>
            <person name="Heilman E."/>
            <person name="Heiman D."/>
            <person name="Howarth C."/>
            <person name="Mehta T."/>
            <person name="Neiman D."/>
            <person name="Pearson M."/>
            <person name="Roberts A."/>
            <person name="Saif S."/>
            <person name="Shea T."/>
            <person name="Shenoy N."/>
            <person name="Sisk P."/>
            <person name="Stolte C."/>
            <person name="Sykes S."/>
            <person name="White J."/>
            <person name="Yandava C."/>
            <person name="Burger G."/>
            <person name="Gray M.W."/>
            <person name="Holland P.W.H."/>
            <person name="King N."/>
            <person name="Lang F.B.F."/>
            <person name="Roger A.J."/>
            <person name="Ruiz-Trillo I."/>
            <person name="Haas B."/>
            <person name="Nusbaum C."/>
            <person name="Birren B."/>
        </authorList>
    </citation>
    <scope>NUCLEOTIDE SEQUENCE [LARGE SCALE GENOMIC DNA]</scope>
    <source>
        <strain evidence="9 10">JP610</strain>
    </source>
</reference>
<dbReference type="PANTHER" id="PTHR24055">
    <property type="entry name" value="MITOGEN-ACTIVATED PROTEIN KINASE"/>
    <property type="match status" value="1"/>
</dbReference>
<protein>
    <recommendedName>
        <fullName evidence="2">mitogen-activated protein kinase</fullName>
        <ecNumber evidence="2">2.7.11.24</ecNumber>
    </recommendedName>
</protein>
<evidence type="ECO:0000256" key="6">
    <source>
        <dbReference type="ARBA" id="ARBA00022777"/>
    </source>
</evidence>
<proteinExistence type="predicted"/>
<dbReference type="Gene3D" id="3.30.200.20">
    <property type="entry name" value="Phosphorylase Kinase, domain 1"/>
    <property type="match status" value="1"/>
</dbReference>
<dbReference type="AlphaFoldDB" id="A0A0L0FSR2"/>
<dbReference type="InterPro" id="IPR050117">
    <property type="entry name" value="MAPK"/>
</dbReference>
<evidence type="ECO:0000256" key="5">
    <source>
        <dbReference type="ARBA" id="ARBA00022741"/>
    </source>
</evidence>
<sequence length="240" mass="27697">MELLDADLRRVIYTQDLTEEHTKFFIYQILRGLKYVHSADIVHRDLKPGNIAVNEDCGVKILDFGLARQSDPEMTGYVATRYKHYRAPEIMLNWRRYDKGVDIWSVGCIMAEIINKKTLFNADDYVTHITTICEVVGTPDEDTIASIGSSDAQQFIRDLPKHPPKGFDKICPGASPEAVDFLSRCLVFDGKRRMNVLEALEHPFVARFHDPGNEPILQSKFDFSKYEEKDYTIEEWKRMS</sequence>
<dbReference type="EC" id="2.7.11.24" evidence="2"/>
<dbReference type="InterPro" id="IPR008352">
    <property type="entry name" value="MAPK_HOG-like"/>
</dbReference>
<dbReference type="RefSeq" id="XP_014153626.1">
    <property type="nucleotide sequence ID" value="XM_014298151.1"/>
</dbReference>
<evidence type="ECO:0000259" key="8">
    <source>
        <dbReference type="PROSITE" id="PS50011"/>
    </source>
</evidence>
<dbReference type="PROSITE" id="PS50011">
    <property type="entry name" value="PROTEIN_KINASE_DOM"/>
    <property type="match status" value="1"/>
</dbReference>
<dbReference type="InterPro" id="IPR000719">
    <property type="entry name" value="Prot_kinase_dom"/>
</dbReference>
<keyword evidence="7" id="KW-0067">ATP-binding</keyword>
<keyword evidence="10" id="KW-1185">Reference proteome</keyword>
<keyword evidence="6 9" id="KW-0418">Kinase</keyword>
<dbReference type="Gene3D" id="1.10.510.10">
    <property type="entry name" value="Transferase(Phosphotransferase) domain 1"/>
    <property type="match status" value="1"/>
</dbReference>
<dbReference type="GO" id="GO:0004707">
    <property type="term" value="F:MAP kinase activity"/>
    <property type="evidence" value="ECO:0007669"/>
    <property type="project" value="UniProtKB-EC"/>
</dbReference>
<dbReference type="Proteomes" id="UP000054560">
    <property type="component" value="Unassembled WGS sequence"/>
</dbReference>
<name>A0A0L0FSR2_9EUKA</name>
<dbReference type="SMART" id="SM00220">
    <property type="entry name" value="S_TKc"/>
    <property type="match status" value="1"/>
</dbReference>
<evidence type="ECO:0000256" key="4">
    <source>
        <dbReference type="ARBA" id="ARBA00022679"/>
    </source>
</evidence>
<dbReference type="SUPFAM" id="SSF56112">
    <property type="entry name" value="Protein kinase-like (PK-like)"/>
    <property type="match status" value="1"/>
</dbReference>
<accession>A0A0L0FSR2</accession>
<dbReference type="eggNOG" id="KOG0660">
    <property type="taxonomic scope" value="Eukaryota"/>
</dbReference>